<organism evidence="11 12">
    <name type="scientific">Allacma fusca</name>
    <dbReference type="NCBI Taxonomy" id="39272"/>
    <lineage>
        <taxon>Eukaryota</taxon>
        <taxon>Metazoa</taxon>
        <taxon>Ecdysozoa</taxon>
        <taxon>Arthropoda</taxon>
        <taxon>Hexapoda</taxon>
        <taxon>Collembola</taxon>
        <taxon>Symphypleona</taxon>
        <taxon>Sminthuridae</taxon>
        <taxon>Allacma</taxon>
    </lineage>
</organism>
<feature type="transmembrane region" description="Helical" evidence="10">
    <location>
        <begin position="90"/>
        <end position="110"/>
    </location>
</feature>
<dbReference type="GO" id="GO:0005886">
    <property type="term" value="C:plasma membrane"/>
    <property type="evidence" value="ECO:0007669"/>
    <property type="project" value="TreeGrafter"/>
</dbReference>
<comment type="similarity">
    <text evidence="1">Belongs to the sodium:neurotransmitter symporter (SNF) (TC 2.A.22) family.</text>
</comment>
<evidence type="ECO:0000313" key="12">
    <source>
        <dbReference type="Proteomes" id="UP000708208"/>
    </source>
</evidence>
<evidence type="ECO:0000313" key="11">
    <source>
        <dbReference type="EMBL" id="CAG7719292.1"/>
    </source>
</evidence>
<dbReference type="Pfam" id="PF00209">
    <property type="entry name" value="SNF"/>
    <property type="match status" value="2"/>
</dbReference>
<dbReference type="GO" id="GO:0046872">
    <property type="term" value="F:metal ion binding"/>
    <property type="evidence" value="ECO:0007669"/>
    <property type="project" value="UniProtKB-KW"/>
</dbReference>
<dbReference type="PANTHER" id="PTHR11616:SF321">
    <property type="entry name" value="SODIUM-DEPENDENT NUTRIENT AMINO ACID TRANSPORTER 1-RELATED"/>
    <property type="match status" value="1"/>
</dbReference>
<dbReference type="OrthoDB" id="6581954at2759"/>
<feature type="binding site" evidence="9">
    <location>
        <position position="205"/>
    </location>
    <ligand>
        <name>Na(+)</name>
        <dbReference type="ChEBI" id="CHEBI:29101"/>
        <label>1</label>
    </ligand>
</feature>
<proteinExistence type="inferred from homology"/>
<gene>
    <name evidence="11" type="ORF">AFUS01_LOCUS8625</name>
</gene>
<evidence type="ECO:0000256" key="2">
    <source>
        <dbReference type="ARBA" id="ARBA00022970"/>
    </source>
</evidence>
<dbReference type="GO" id="GO:0089718">
    <property type="term" value="P:amino acid import across plasma membrane"/>
    <property type="evidence" value="ECO:0007669"/>
    <property type="project" value="TreeGrafter"/>
</dbReference>
<evidence type="ECO:0000256" key="1">
    <source>
        <dbReference type="ARBA" id="ARBA00006459"/>
    </source>
</evidence>
<evidence type="ECO:0000256" key="9">
    <source>
        <dbReference type="PIRSR" id="PIRSR600175-1"/>
    </source>
</evidence>
<comment type="caution">
    <text evidence="11">The sequence shown here is derived from an EMBL/GenBank/DDBJ whole genome shotgun (WGS) entry which is preliminary data.</text>
</comment>
<feature type="transmembrane region" description="Helical" evidence="10">
    <location>
        <begin position="230"/>
        <end position="252"/>
    </location>
</feature>
<feature type="transmembrane region" description="Helical" evidence="10">
    <location>
        <begin position="59"/>
        <end position="78"/>
    </location>
</feature>
<feature type="binding site" evidence="9">
    <location>
        <position position="303"/>
    </location>
    <ligand>
        <name>Na(+)</name>
        <dbReference type="ChEBI" id="CHEBI:29101"/>
        <label>1</label>
    </ligand>
</feature>
<feature type="transmembrane region" description="Helical" evidence="10">
    <location>
        <begin position="294"/>
        <end position="317"/>
    </location>
</feature>
<keyword evidence="10" id="KW-1133">Transmembrane helix</keyword>
<dbReference type="GO" id="GO:0015179">
    <property type="term" value="F:L-amino acid transmembrane transporter activity"/>
    <property type="evidence" value="ECO:0007669"/>
    <property type="project" value="TreeGrafter"/>
</dbReference>
<keyword evidence="9" id="KW-0479">Metal-binding</keyword>
<comment type="function">
    <text evidence="7">Unusual broad substrate spectrum amino acid:sodium cotransporter that promotes absorption of the D isomers of essential amino acids. Neutral amino acids are the preferred substrates, especially methionine and phenylalanine.</text>
</comment>
<keyword evidence="2" id="KW-0029">Amino-acid transport</keyword>
<accession>A0A8J2JJ76</accession>
<evidence type="ECO:0000256" key="3">
    <source>
        <dbReference type="ARBA" id="ARBA00023053"/>
    </source>
</evidence>
<evidence type="ECO:0000256" key="6">
    <source>
        <dbReference type="ARBA" id="ARBA00023201"/>
    </source>
</evidence>
<keyword evidence="6" id="KW-0739">Sodium transport</keyword>
<keyword evidence="10" id="KW-0472">Membrane</keyword>
<evidence type="ECO:0000256" key="5">
    <source>
        <dbReference type="ARBA" id="ARBA00023180"/>
    </source>
</evidence>
<dbReference type="EMBL" id="CAJVCH010060195">
    <property type="protein sequence ID" value="CAG7719292.1"/>
    <property type="molecule type" value="Genomic_DNA"/>
</dbReference>
<feature type="transmembrane region" description="Helical" evidence="10">
    <location>
        <begin position="194"/>
        <end position="218"/>
    </location>
</feature>
<keyword evidence="10" id="KW-0812">Transmembrane</keyword>
<feature type="transmembrane region" description="Helical" evidence="10">
    <location>
        <begin position="361"/>
        <end position="384"/>
    </location>
</feature>
<name>A0A8J2JJ76_9HEXA</name>
<dbReference type="Proteomes" id="UP000708208">
    <property type="component" value="Unassembled WGS sequence"/>
</dbReference>
<keyword evidence="5" id="KW-0325">Glycoprotein</keyword>
<feature type="transmembrane region" description="Helical" evidence="10">
    <location>
        <begin position="405"/>
        <end position="428"/>
    </location>
</feature>
<evidence type="ECO:0000256" key="7">
    <source>
        <dbReference type="ARBA" id="ARBA00037785"/>
    </source>
</evidence>
<dbReference type="CDD" id="cd10324">
    <property type="entry name" value="SLC6sbd"/>
    <property type="match status" value="1"/>
</dbReference>
<dbReference type="InterPro" id="IPR000175">
    <property type="entry name" value="Na/ntran_symport"/>
</dbReference>
<feature type="transmembrane region" description="Helical" evidence="10">
    <location>
        <begin position="440"/>
        <end position="465"/>
    </location>
</feature>
<keyword evidence="2" id="KW-0813">Transport</keyword>
<dbReference type="AlphaFoldDB" id="A0A8J2JJ76"/>
<sequence length="505" mass="55755">MEGQPNDAPAQGIPPKKNKGLSVGFNLDLSVIHVYERSYSLDSSASDQDESKIWKKGDFLISLIALTVGFGNIFRFPFTAYRNGGGTFLIPYLIMHTLVGRPIYFLQLALGPGDDWGTLRSASAFNESVLGCNDTDLSAAFNVATGEKSSVSLAQLYFKNEVSSSQRAITLPNAWEGIKFFIIPDWTAMLNAKVWYAAVTQCLFSLNTGFGPLTMLGSHNKFDHNVYRDAWIVSGIDLFTSIFAGVTVFAVLGNLAGTLDVNIKEVTYAENELALIVFAQGVSSFTWLPQLFSIMFYLMLFVLGVVTATAYAGAVVAVISDQFPKITRFYAASCITMTGFVIGLIYVTPGGSVMVRLADYYGARMVIFLMTAAEVTGVAWIYGADKFLKDLEFMLGKKLGWYWKFCWCYFIPGGFTAILLSSLAQGLYAPLYKGEPIAGFSIILGWMFTFVAISALPIGAYHSVWSIRAGSFKKKFQEALKPSDDWGPQRSDLRREWIQFKEKTS</sequence>
<dbReference type="GO" id="GO:0005283">
    <property type="term" value="F:amino acid:sodium symporter activity"/>
    <property type="evidence" value="ECO:0007669"/>
    <property type="project" value="TreeGrafter"/>
</dbReference>
<dbReference type="PANTHER" id="PTHR11616">
    <property type="entry name" value="SODIUM/CHLORIDE DEPENDENT TRANSPORTER"/>
    <property type="match status" value="1"/>
</dbReference>
<dbReference type="PROSITE" id="PS50267">
    <property type="entry name" value="NA_NEUROTRAN_SYMP_3"/>
    <property type="match status" value="1"/>
</dbReference>
<evidence type="ECO:0000256" key="4">
    <source>
        <dbReference type="ARBA" id="ARBA00023065"/>
    </source>
</evidence>
<reference evidence="11" key="1">
    <citation type="submission" date="2021-06" db="EMBL/GenBank/DDBJ databases">
        <authorList>
            <person name="Hodson N. C."/>
            <person name="Mongue J. A."/>
            <person name="Jaron S. K."/>
        </authorList>
    </citation>
    <scope>NUCLEOTIDE SEQUENCE</scope>
</reference>
<keyword evidence="12" id="KW-1185">Reference proteome</keyword>
<evidence type="ECO:0000256" key="10">
    <source>
        <dbReference type="SAM" id="Phobius"/>
    </source>
</evidence>
<protein>
    <recommendedName>
        <fullName evidence="8">Sodium-dependent nutrient amino acid transporter 1</fullName>
    </recommendedName>
</protein>
<keyword evidence="3 9" id="KW-0915">Sodium</keyword>
<keyword evidence="4" id="KW-0406">Ion transport</keyword>
<feature type="transmembrane region" description="Helical" evidence="10">
    <location>
        <begin position="329"/>
        <end position="349"/>
    </location>
</feature>
<evidence type="ECO:0000256" key="8">
    <source>
        <dbReference type="ARBA" id="ARBA00040215"/>
    </source>
</evidence>